<dbReference type="PANTHER" id="PTHR43394:SF1">
    <property type="entry name" value="ATP-BINDING CASSETTE SUB-FAMILY B MEMBER 10, MITOCHONDRIAL"/>
    <property type="match status" value="1"/>
</dbReference>
<feature type="transmembrane region" description="Helical" evidence="8">
    <location>
        <begin position="198"/>
        <end position="220"/>
    </location>
</feature>
<dbReference type="GO" id="GO:0016887">
    <property type="term" value="F:ATP hydrolysis activity"/>
    <property type="evidence" value="ECO:0007669"/>
    <property type="project" value="InterPro"/>
</dbReference>
<feature type="domain" description="ABC transporter" evidence="9">
    <location>
        <begin position="479"/>
        <end position="713"/>
    </location>
</feature>
<sequence length="724" mass="81222">MNMKLILKLPPDDDSGIVYSLPFGFTGSGDKCDGIFSVTEEDIRIYIDGKAEEVYKISCFTEFYVRRGVGTSMIQGKTTGGEIIGLCGFTQELFPRYGEVAKLLSHYIRTNELIQNTGDDEPVCPKCGMPLEGSSECVFCKSKTSTMLRLVKMILPYRKSFIIALVCTVLSQAIWVSYPYLDRLLIDKYITPKNEHIAGIVLIGISMMVLKLIEGVFNYFNMKHSFKVSLNIGRNIRESVFRKSQQLSMNSISRRTAGELINRISNDAAKLEDFITANGKDAIVDIFSVIVISILLFTMNPKLALMAVVPIPLVLMISKKLNEIMAVNYTRVWKYSTHHGELLHDILNGIRVVKTYGSEKREAERYKECSEKLARMNIRAETIWYLTMPFSWFLITAGNYFVLYFGGKSVLGETMSLGQLVQFTTYVSMLYGPLSWFIYIPRTFADASVSAGKIFEILDERSEIMDKEDSQEIDINGDIEFRDVSFGYKAYDPVLKEISCKIKKGEMIGIVGHSGVGKSTMINLIMRLYDCTEGEISIDGVPIKNIAQNSLRSQIGVVLQETFLFDGSVYDNIAYADPTASFEDIIRAAKTANAHDFIVKLPDGYNTKVGNKGFQLSGGERQRIAIARAILRDPRILILDEATASLDTGTEKQIQQALDRLTEGRTTIAIAHRLSTLSSADRLFVLDKGRLAETGTHKELMSQKGVYYKLVMAQRETTKMRSAV</sequence>
<dbReference type="OrthoDB" id="9762778at2"/>
<proteinExistence type="predicted"/>
<dbReference type="InterPro" id="IPR039421">
    <property type="entry name" value="Type_1_exporter"/>
</dbReference>
<evidence type="ECO:0000256" key="3">
    <source>
        <dbReference type="ARBA" id="ARBA00022692"/>
    </source>
</evidence>
<keyword evidence="3 8" id="KW-0812">Transmembrane</keyword>
<keyword evidence="5" id="KW-0067">ATP-binding</keyword>
<dbReference type="GO" id="GO:0005524">
    <property type="term" value="F:ATP binding"/>
    <property type="evidence" value="ECO:0007669"/>
    <property type="project" value="UniProtKB-KW"/>
</dbReference>
<evidence type="ECO:0000256" key="1">
    <source>
        <dbReference type="ARBA" id="ARBA00004651"/>
    </source>
</evidence>
<reference evidence="11 12" key="1">
    <citation type="submission" date="2013-06" db="EMBL/GenBank/DDBJ databases">
        <title>Rumen cellulosomics: divergent fiber-degrading strategies revealed by comparative genome-wide analysis of six Ruminococcal strains.</title>
        <authorList>
            <person name="Dassa B."/>
            <person name="Borovok I."/>
            <person name="Lamed R."/>
            <person name="Flint H."/>
            <person name="Yeoman C.J."/>
            <person name="White B."/>
            <person name="Bayer E.A."/>
        </authorList>
    </citation>
    <scope>NUCLEOTIDE SEQUENCE [LARGE SCALE GENOMIC DNA]</scope>
    <source>
        <strain evidence="11 12">SY3</strain>
    </source>
</reference>
<dbReference type="PATRIC" id="fig|1341156.4.peg.1113"/>
<evidence type="ECO:0000259" key="10">
    <source>
        <dbReference type="PROSITE" id="PS50929"/>
    </source>
</evidence>
<evidence type="ECO:0000256" key="8">
    <source>
        <dbReference type="SAM" id="Phobius"/>
    </source>
</evidence>
<dbReference type="Proteomes" id="UP000021369">
    <property type="component" value="Unassembled WGS sequence"/>
</dbReference>
<accession>A0A011WS91</accession>
<evidence type="ECO:0000313" key="11">
    <source>
        <dbReference type="EMBL" id="EXM39880.1"/>
    </source>
</evidence>
<keyword evidence="4" id="KW-0547">Nucleotide-binding</keyword>
<evidence type="ECO:0000256" key="7">
    <source>
        <dbReference type="ARBA" id="ARBA00023136"/>
    </source>
</evidence>
<protein>
    <submittedName>
        <fullName evidence="11">Multidrug ABC transporter ATPase</fullName>
    </submittedName>
</protein>
<dbReference type="InterPro" id="IPR011527">
    <property type="entry name" value="ABC1_TM_dom"/>
</dbReference>
<dbReference type="InterPro" id="IPR036640">
    <property type="entry name" value="ABC1_TM_sf"/>
</dbReference>
<feature type="transmembrane region" description="Helical" evidence="8">
    <location>
        <begin position="382"/>
        <end position="403"/>
    </location>
</feature>
<dbReference type="Pfam" id="PF00005">
    <property type="entry name" value="ABC_tran"/>
    <property type="match status" value="1"/>
</dbReference>
<dbReference type="GO" id="GO:0005886">
    <property type="term" value="C:plasma membrane"/>
    <property type="evidence" value="ECO:0007669"/>
    <property type="project" value="UniProtKB-SubCell"/>
</dbReference>
<name>A0A011WS91_RUMAL</name>
<dbReference type="CDD" id="cd03249">
    <property type="entry name" value="ABC_MTABC3_MDL1_MDL2"/>
    <property type="match status" value="1"/>
</dbReference>
<feature type="transmembrane region" description="Helical" evidence="8">
    <location>
        <begin position="282"/>
        <end position="298"/>
    </location>
</feature>
<dbReference type="InterPro" id="IPR027417">
    <property type="entry name" value="P-loop_NTPase"/>
</dbReference>
<dbReference type="SUPFAM" id="SSF52540">
    <property type="entry name" value="P-loop containing nucleoside triphosphate hydrolases"/>
    <property type="match status" value="1"/>
</dbReference>
<organism evidence="11 12">
    <name type="scientific">Ruminococcus albus SY3</name>
    <dbReference type="NCBI Taxonomy" id="1341156"/>
    <lineage>
        <taxon>Bacteria</taxon>
        <taxon>Bacillati</taxon>
        <taxon>Bacillota</taxon>
        <taxon>Clostridia</taxon>
        <taxon>Eubacteriales</taxon>
        <taxon>Oscillospiraceae</taxon>
        <taxon>Ruminococcus</taxon>
    </lineage>
</organism>
<evidence type="ECO:0000256" key="6">
    <source>
        <dbReference type="ARBA" id="ARBA00022989"/>
    </source>
</evidence>
<keyword evidence="6 8" id="KW-1133">Transmembrane helix</keyword>
<dbReference type="AlphaFoldDB" id="A0A011WS91"/>
<feature type="transmembrane region" description="Helical" evidence="8">
    <location>
        <begin position="161"/>
        <end position="178"/>
    </location>
</feature>
<dbReference type="FunFam" id="3.40.50.300:FF:000287">
    <property type="entry name" value="Multidrug ABC transporter ATP-binding protein"/>
    <property type="match status" value="1"/>
</dbReference>
<feature type="transmembrane region" description="Helical" evidence="8">
    <location>
        <begin position="423"/>
        <end position="440"/>
    </location>
</feature>
<dbReference type="InterPro" id="IPR017871">
    <property type="entry name" value="ABC_transporter-like_CS"/>
</dbReference>
<keyword evidence="12" id="KW-1185">Reference proteome</keyword>
<dbReference type="EMBL" id="JEOB01000002">
    <property type="protein sequence ID" value="EXM39880.1"/>
    <property type="molecule type" value="Genomic_DNA"/>
</dbReference>
<evidence type="ECO:0000259" key="9">
    <source>
        <dbReference type="PROSITE" id="PS50893"/>
    </source>
</evidence>
<gene>
    <name evidence="11" type="ORF">RASY3_09040</name>
</gene>
<dbReference type="PANTHER" id="PTHR43394">
    <property type="entry name" value="ATP-DEPENDENT PERMEASE MDL1, MITOCHONDRIAL"/>
    <property type="match status" value="1"/>
</dbReference>
<dbReference type="PROSITE" id="PS50929">
    <property type="entry name" value="ABC_TM1F"/>
    <property type="match status" value="1"/>
</dbReference>
<dbReference type="InterPro" id="IPR003439">
    <property type="entry name" value="ABC_transporter-like_ATP-bd"/>
</dbReference>
<dbReference type="InterPro" id="IPR003593">
    <property type="entry name" value="AAA+_ATPase"/>
</dbReference>
<dbReference type="PROSITE" id="PS50893">
    <property type="entry name" value="ABC_TRANSPORTER_2"/>
    <property type="match status" value="1"/>
</dbReference>
<dbReference type="SUPFAM" id="SSF90123">
    <property type="entry name" value="ABC transporter transmembrane region"/>
    <property type="match status" value="1"/>
</dbReference>
<dbReference type="Pfam" id="PF00664">
    <property type="entry name" value="ABC_membrane"/>
    <property type="match status" value="1"/>
</dbReference>
<dbReference type="PROSITE" id="PS00211">
    <property type="entry name" value="ABC_TRANSPORTER_1"/>
    <property type="match status" value="1"/>
</dbReference>
<dbReference type="SMART" id="SM00382">
    <property type="entry name" value="AAA"/>
    <property type="match status" value="1"/>
</dbReference>
<keyword evidence="7 8" id="KW-0472">Membrane</keyword>
<comment type="caution">
    <text evidence="11">The sequence shown here is derived from an EMBL/GenBank/DDBJ whole genome shotgun (WGS) entry which is preliminary data.</text>
</comment>
<keyword evidence="2" id="KW-0813">Transport</keyword>
<feature type="domain" description="ABC transmembrane type-1" evidence="10">
    <location>
        <begin position="162"/>
        <end position="446"/>
    </location>
</feature>
<comment type="subcellular location">
    <subcellularLocation>
        <location evidence="1">Cell membrane</location>
        <topology evidence="1">Multi-pass membrane protein</topology>
    </subcellularLocation>
</comment>
<evidence type="ECO:0000256" key="5">
    <source>
        <dbReference type="ARBA" id="ARBA00022840"/>
    </source>
</evidence>
<dbReference type="Gene3D" id="1.20.1560.10">
    <property type="entry name" value="ABC transporter type 1, transmembrane domain"/>
    <property type="match status" value="1"/>
</dbReference>
<evidence type="ECO:0000313" key="12">
    <source>
        <dbReference type="Proteomes" id="UP000021369"/>
    </source>
</evidence>
<evidence type="ECO:0000256" key="2">
    <source>
        <dbReference type="ARBA" id="ARBA00022448"/>
    </source>
</evidence>
<evidence type="ECO:0000256" key="4">
    <source>
        <dbReference type="ARBA" id="ARBA00022741"/>
    </source>
</evidence>
<dbReference type="GO" id="GO:0015421">
    <property type="term" value="F:ABC-type oligopeptide transporter activity"/>
    <property type="evidence" value="ECO:0007669"/>
    <property type="project" value="TreeGrafter"/>
</dbReference>
<dbReference type="Gene3D" id="3.40.50.300">
    <property type="entry name" value="P-loop containing nucleotide triphosphate hydrolases"/>
    <property type="match status" value="1"/>
</dbReference>